<protein>
    <recommendedName>
        <fullName evidence="9">Metalloendopeptidase</fullName>
        <ecNumber evidence="9">3.4.24.-</ecNumber>
    </recommendedName>
</protein>
<evidence type="ECO:0000256" key="7">
    <source>
        <dbReference type="ARBA" id="ARBA00025529"/>
    </source>
</evidence>
<dbReference type="InterPro" id="IPR024079">
    <property type="entry name" value="MetalloPept_cat_dom_sf"/>
</dbReference>
<gene>
    <name evidence="11" type="primary">nas-12</name>
    <name evidence="11" type="ORF">TNCT_494921</name>
</gene>
<proteinExistence type="predicted"/>
<dbReference type="SUPFAM" id="SSF55486">
    <property type="entry name" value="Metalloproteases ('zincins'), catalytic domain"/>
    <property type="match status" value="1"/>
</dbReference>
<feature type="binding site" evidence="8">
    <location>
        <position position="164"/>
    </location>
    <ligand>
        <name>Zn(2+)</name>
        <dbReference type="ChEBI" id="CHEBI:29105"/>
        <note>catalytic</note>
    </ligand>
</feature>
<evidence type="ECO:0000256" key="8">
    <source>
        <dbReference type="PROSITE-ProRule" id="PRU01211"/>
    </source>
</evidence>
<feature type="binding site" evidence="8">
    <location>
        <position position="158"/>
    </location>
    <ligand>
        <name>Zn(2+)</name>
        <dbReference type="ChEBI" id="CHEBI:29105"/>
        <note>catalytic</note>
    </ligand>
</feature>
<feature type="active site" evidence="8">
    <location>
        <position position="155"/>
    </location>
</feature>
<dbReference type="PANTHER" id="PTHR10127">
    <property type="entry name" value="DISCOIDIN, CUB, EGF, LAMININ , AND ZINC METALLOPROTEASE DOMAIN CONTAINING"/>
    <property type="match status" value="1"/>
</dbReference>
<sequence length="191" mass="21821">MLMGRQSDSHTFTERLLQLSTRGRCRHNGVDSKEPMFNKGLEGGDILLRPWQRETGRQGIIFQSSDTNSKWRRYVPYVINKKGYSSSQIIAIKKAILKWNSQIPNIPFRPRIFESDYVMFFSGSGCYSNLGRVGGQQSLSLRANGCLSEGTILHEMSHTVGIIHEHNRPDRDQYIRVLPKNIPAGMNIRLI</sequence>
<dbReference type="EMBL" id="BMAO01025077">
    <property type="protein sequence ID" value="GFR00086.1"/>
    <property type="molecule type" value="Genomic_DNA"/>
</dbReference>
<dbReference type="GO" id="GO:0006508">
    <property type="term" value="P:proteolysis"/>
    <property type="evidence" value="ECO:0007669"/>
    <property type="project" value="UniProtKB-KW"/>
</dbReference>
<keyword evidence="6 8" id="KW-0482">Metalloprotease</keyword>
<evidence type="ECO:0000256" key="1">
    <source>
        <dbReference type="ARBA" id="ARBA00011245"/>
    </source>
</evidence>
<feature type="domain" description="Peptidase M12A" evidence="10">
    <location>
        <begin position="58"/>
        <end position="191"/>
    </location>
</feature>
<evidence type="ECO:0000313" key="11">
    <source>
        <dbReference type="EMBL" id="GFR00086.1"/>
    </source>
</evidence>
<keyword evidence="3 8" id="KW-0479">Metal-binding</keyword>
<dbReference type="SMART" id="SM00235">
    <property type="entry name" value="ZnMc"/>
    <property type="match status" value="1"/>
</dbReference>
<comment type="subunit">
    <text evidence="1">Monomer.</text>
</comment>
<dbReference type="PROSITE" id="PS51864">
    <property type="entry name" value="ASTACIN"/>
    <property type="match status" value="1"/>
</dbReference>
<dbReference type="Proteomes" id="UP000887116">
    <property type="component" value="Unassembled WGS sequence"/>
</dbReference>
<dbReference type="EC" id="3.4.24.-" evidence="9"/>
<dbReference type="Gene3D" id="3.40.390.10">
    <property type="entry name" value="Collagenase (Catalytic Domain)"/>
    <property type="match status" value="1"/>
</dbReference>
<comment type="caution">
    <text evidence="11">The sequence shown here is derived from an EMBL/GenBank/DDBJ whole genome shotgun (WGS) entry which is preliminary data.</text>
</comment>
<keyword evidence="2 8" id="KW-0645">Protease</keyword>
<evidence type="ECO:0000256" key="3">
    <source>
        <dbReference type="ARBA" id="ARBA00022723"/>
    </source>
</evidence>
<comment type="cofactor">
    <cofactor evidence="8 9">
        <name>Zn(2+)</name>
        <dbReference type="ChEBI" id="CHEBI:29105"/>
    </cofactor>
    <text evidence="8 9">Binds 1 zinc ion per subunit.</text>
</comment>
<comment type="caution">
    <text evidence="8">Lacks conserved residue(s) required for the propagation of feature annotation.</text>
</comment>
<keyword evidence="5 8" id="KW-0862">Zinc</keyword>
<evidence type="ECO:0000256" key="6">
    <source>
        <dbReference type="ARBA" id="ARBA00023049"/>
    </source>
</evidence>
<evidence type="ECO:0000259" key="10">
    <source>
        <dbReference type="PROSITE" id="PS51864"/>
    </source>
</evidence>
<evidence type="ECO:0000256" key="2">
    <source>
        <dbReference type="ARBA" id="ARBA00022670"/>
    </source>
</evidence>
<evidence type="ECO:0000256" key="9">
    <source>
        <dbReference type="RuleBase" id="RU361183"/>
    </source>
</evidence>
<dbReference type="GO" id="GO:0004222">
    <property type="term" value="F:metalloendopeptidase activity"/>
    <property type="evidence" value="ECO:0007669"/>
    <property type="project" value="UniProtKB-UniRule"/>
</dbReference>
<dbReference type="GO" id="GO:0008270">
    <property type="term" value="F:zinc ion binding"/>
    <property type="evidence" value="ECO:0007669"/>
    <property type="project" value="UniProtKB-UniRule"/>
</dbReference>
<evidence type="ECO:0000313" key="12">
    <source>
        <dbReference type="Proteomes" id="UP000887116"/>
    </source>
</evidence>
<dbReference type="InterPro" id="IPR001506">
    <property type="entry name" value="Peptidase_M12A"/>
</dbReference>
<dbReference type="Pfam" id="PF01400">
    <property type="entry name" value="Astacin"/>
    <property type="match status" value="1"/>
</dbReference>
<keyword evidence="4 8" id="KW-0378">Hydrolase</keyword>
<evidence type="ECO:0000256" key="4">
    <source>
        <dbReference type="ARBA" id="ARBA00022801"/>
    </source>
</evidence>
<dbReference type="PRINTS" id="PR00480">
    <property type="entry name" value="ASTACIN"/>
</dbReference>
<organism evidence="11 12">
    <name type="scientific">Trichonephila clavata</name>
    <name type="common">Joro spider</name>
    <name type="synonym">Nephila clavata</name>
    <dbReference type="NCBI Taxonomy" id="2740835"/>
    <lineage>
        <taxon>Eukaryota</taxon>
        <taxon>Metazoa</taxon>
        <taxon>Ecdysozoa</taxon>
        <taxon>Arthropoda</taxon>
        <taxon>Chelicerata</taxon>
        <taxon>Arachnida</taxon>
        <taxon>Araneae</taxon>
        <taxon>Araneomorphae</taxon>
        <taxon>Entelegynae</taxon>
        <taxon>Araneoidea</taxon>
        <taxon>Nephilidae</taxon>
        <taxon>Trichonephila</taxon>
    </lineage>
</organism>
<dbReference type="InterPro" id="IPR006026">
    <property type="entry name" value="Peptidase_Metallo"/>
</dbReference>
<reference evidence="11" key="1">
    <citation type="submission" date="2020-07" db="EMBL/GenBank/DDBJ databases">
        <title>Multicomponent nature underlies the extraordinary mechanical properties of spider dragline silk.</title>
        <authorList>
            <person name="Kono N."/>
            <person name="Nakamura H."/>
            <person name="Mori M."/>
            <person name="Yoshida Y."/>
            <person name="Ohtoshi R."/>
            <person name="Malay A.D."/>
            <person name="Moran D.A.P."/>
            <person name="Tomita M."/>
            <person name="Numata K."/>
            <person name="Arakawa K."/>
        </authorList>
    </citation>
    <scope>NUCLEOTIDE SEQUENCE</scope>
</reference>
<comment type="function">
    <text evidence="7">Zinc metalloprotease. Provoques deadhesion of endothelial cells from cell cultures, and also degradation of fibronectin, fibrinogen and gelatin in vitro. Its role in the venom is not fully understood but it might act as a spreading factor that facilitates diffusion of other venom toxins. Alternatively, it might be involved in the proteolytic processing of other venom toxins or it might play a role in extra-oral digestion of prey.</text>
</comment>
<dbReference type="OrthoDB" id="6422320at2759"/>
<evidence type="ECO:0000256" key="5">
    <source>
        <dbReference type="ARBA" id="ARBA00022833"/>
    </source>
</evidence>
<feature type="binding site" evidence="8">
    <location>
        <position position="154"/>
    </location>
    <ligand>
        <name>Zn(2+)</name>
        <dbReference type="ChEBI" id="CHEBI:29105"/>
        <note>catalytic</note>
    </ligand>
</feature>
<name>A0A8X6L705_TRICU</name>
<keyword evidence="12" id="KW-1185">Reference proteome</keyword>
<accession>A0A8X6L705</accession>
<dbReference type="AlphaFoldDB" id="A0A8X6L705"/>
<dbReference type="PANTHER" id="PTHR10127:SF780">
    <property type="entry name" value="METALLOENDOPEPTIDASE"/>
    <property type="match status" value="1"/>
</dbReference>